<dbReference type="AlphaFoldDB" id="A0A9X0BTP0"/>
<keyword evidence="2" id="KW-0521">NADP</keyword>
<reference evidence="5" key="2">
    <citation type="journal article" date="2023" name="IMA Fungus">
        <title>Comparative genomic study of the Penicillium genus elucidates a diverse pangenome and 15 lateral gene transfer events.</title>
        <authorList>
            <person name="Petersen C."/>
            <person name="Sorensen T."/>
            <person name="Nielsen M.R."/>
            <person name="Sondergaard T.E."/>
            <person name="Sorensen J.L."/>
            <person name="Fitzpatrick D.A."/>
            <person name="Frisvad J.C."/>
            <person name="Nielsen K.L."/>
        </authorList>
    </citation>
    <scope>NUCLEOTIDE SEQUENCE</scope>
    <source>
        <strain evidence="5">IBT 17660</strain>
    </source>
</reference>
<dbReference type="InterPro" id="IPR036291">
    <property type="entry name" value="NAD(P)-bd_dom_sf"/>
</dbReference>
<dbReference type="PANTHER" id="PTHR47706:SF7">
    <property type="entry name" value="CIPA-LIKE, PUTATIVE (AFU_ORTHOLOGUE AFUA_1G01630)-RELATED"/>
    <property type="match status" value="1"/>
</dbReference>
<comment type="similarity">
    <text evidence="1">Belongs to the NmrA-type oxidoreductase family. Isoflavone reductase subfamily.</text>
</comment>
<evidence type="ECO:0000256" key="1">
    <source>
        <dbReference type="ARBA" id="ARBA00005725"/>
    </source>
</evidence>
<dbReference type="Pfam" id="PF13460">
    <property type="entry name" value="NAD_binding_10"/>
    <property type="match status" value="1"/>
</dbReference>
<keyword evidence="3" id="KW-0560">Oxidoreductase</keyword>
<dbReference type="SUPFAM" id="SSF51735">
    <property type="entry name" value="NAD(P)-binding Rossmann-fold domains"/>
    <property type="match status" value="1"/>
</dbReference>
<dbReference type="Gene3D" id="3.40.50.720">
    <property type="entry name" value="NAD(P)-binding Rossmann-like Domain"/>
    <property type="match status" value="1"/>
</dbReference>
<gene>
    <name evidence="5" type="ORF">N7530_002962</name>
</gene>
<accession>A0A9X0BTP0</accession>
<name>A0A9X0BTP0_9EURO</name>
<reference evidence="5" key="1">
    <citation type="submission" date="2022-12" db="EMBL/GenBank/DDBJ databases">
        <authorList>
            <person name="Petersen C."/>
        </authorList>
    </citation>
    <scope>NUCLEOTIDE SEQUENCE</scope>
    <source>
        <strain evidence="5">IBT 17660</strain>
    </source>
</reference>
<protein>
    <recommendedName>
        <fullName evidence="4">NAD(P)-binding domain-containing protein</fullName>
    </recommendedName>
</protein>
<dbReference type="OrthoDB" id="9974981at2759"/>
<evidence type="ECO:0000256" key="2">
    <source>
        <dbReference type="ARBA" id="ARBA00022857"/>
    </source>
</evidence>
<organism evidence="5 6">
    <name type="scientific">Penicillium desertorum</name>
    <dbReference type="NCBI Taxonomy" id="1303715"/>
    <lineage>
        <taxon>Eukaryota</taxon>
        <taxon>Fungi</taxon>
        <taxon>Dikarya</taxon>
        <taxon>Ascomycota</taxon>
        <taxon>Pezizomycotina</taxon>
        <taxon>Eurotiomycetes</taxon>
        <taxon>Eurotiomycetidae</taxon>
        <taxon>Eurotiales</taxon>
        <taxon>Aspergillaceae</taxon>
        <taxon>Penicillium</taxon>
    </lineage>
</organism>
<proteinExistence type="inferred from homology"/>
<evidence type="ECO:0000313" key="5">
    <source>
        <dbReference type="EMBL" id="KAJ5483716.1"/>
    </source>
</evidence>
<dbReference type="InterPro" id="IPR051609">
    <property type="entry name" value="NmrA/Isoflavone_reductase-like"/>
</dbReference>
<dbReference type="GO" id="GO:0016491">
    <property type="term" value="F:oxidoreductase activity"/>
    <property type="evidence" value="ECO:0007669"/>
    <property type="project" value="UniProtKB-KW"/>
</dbReference>
<dbReference type="InterPro" id="IPR016040">
    <property type="entry name" value="NAD(P)-bd_dom"/>
</dbReference>
<dbReference type="EMBL" id="JAPWDO010000002">
    <property type="protein sequence ID" value="KAJ5483716.1"/>
    <property type="molecule type" value="Genomic_DNA"/>
</dbReference>
<dbReference type="Proteomes" id="UP001147760">
    <property type="component" value="Unassembled WGS sequence"/>
</dbReference>
<dbReference type="Gene3D" id="3.90.25.10">
    <property type="entry name" value="UDP-galactose 4-epimerase, domain 1"/>
    <property type="match status" value="1"/>
</dbReference>
<keyword evidence="6" id="KW-1185">Reference proteome</keyword>
<feature type="domain" description="NAD(P)-binding" evidence="4">
    <location>
        <begin position="2"/>
        <end position="77"/>
    </location>
</feature>
<comment type="caution">
    <text evidence="5">The sequence shown here is derived from an EMBL/GenBank/DDBJ whole genome shotgun (WGS) entry which is preliminary data.</text>
</comment>
<dbReference type="PANTHER" id="PTHR47706">
    <property type="entry name" value="NMRA-LIKE FAMILY PROTEIN"/>
    <property type="match status" value="1"/>
</dbReference>
<evidence type="ECO:0000259" key="4">
    <source>
        <dbReference type="Pfam" id="PF13460"/>
    </source>
</evidence>
<sequence>MTEALLKTGRHAVTALTRADSRSKLPDGVIVKPIDYNKPETIVEGLKGQDALVIALSELAPYGVDLALIQAADDAGVPWISPNEWAPDTANEELVKDVVVFQSMGPVRKAISDLGKSSYIAVSTGFWYEWSLAIPSAFGIDFAKRAMTLFDEGEAKISTST</sequence>
<evidence type="ECO:0000313" key="6">
    <source>
        <dbReference type="Proteomes" id="UP001147760"/>
    </source>
</evidence>
<evidence type="ECO:0000256" key="3">
    <source>
        <dbReference type="ARBA" id="ARBA00023002"/>
    </source>
</evidence>